<organism evidence="4 5">
    <name type="scientific">Sphingomonas morindae</name>
    <dbReference type="NCBI Taxonomy" id="1541170"/>
    <lineage>
        <taxon>Bacteria</taxon>
        <taxon>Pseudomonadati</taxon>
        <taxon>Pseudomonadota</taxon>
        <taxon>Alphaproteobacteria</taxon>
        <taxon>Sphingomonadales</taxon>
        <taxon>Sphingomonadaceae</taxon>
        <taxon>Sphingomonas</taxon>
    </lineage>
</organism>
<name>A0ABY4X8Y8_9SPHN</name>
<evidence type="ECO:0000313" key="5">
    <source>
        <dbReference type="Proteomes" id="UP001056937"/>
    </source>
</evidence>
<comment type="catalytic activity">
    <reaction evidence="3">
        <text>L-arginine + H2O = L-citrulline + NH4(+)</text>
        <dbReference type="Rhea" id="RHEA:19597"/>
        <dbReference type="ChEBI" id="CHEBI:15377"/>
        <dbReference type="ChEBI" id="CHEBI:28938"/>
        <dbReference type="ChEBI" id="CHEBI:32682"/>
        <dbReference type="ChEBI" id="CHEBI:57743"/>
        <dbReference type="EC" id="3.5.3.6"/>
    </reaction>
</comment>
<evidence type="ECO:0000313" key="4">
    <source>
        <dbReference type="EMBL" id="USI73409.1"/>
    </source>
</evidence>
<reference evidence="4" key="1">
    <citation type="journal article" date="2022" name="Toxins">
        <title>Genomic Analysis of Sphingopyxis sp. USTB-05 for Biodegrading Cyanobacterial Hepatotoxins.</title>
        <authorList>
            <person name="Liu C."/>
            <person name="Xu Q."/>
            <person name="Zhao Z."/>
            <person name="Zhang H."/>
            <person name="Liu X."/>
            <person name="Yin C."/>
            <person name="Liu Y."/>
            <person name="Yan H."/>
        </authorList>
    </citation>
    <scope>NUCLEOTIDE SEQUENCE</scope>
    <source>
        <strain evidence="4">NBD5</strain>
    </source>
</reference>
<evidence type="ECO:0000256" key="2">
    <source>
        <dbReference type="ARBA" id="ARBA00012171"/>
    </source>
</evidence>
<dbReference type="Pfam" id="PF19420">
    <property type="entry name" value="DDAH_eukar"/>
    <property type="match status" value="1"/>
</dbReference>
<dbReference type="RefSeq" id="WP_252167219.1">
    <property type="nucleotide sequence ID" value="NZ_CP084930.1"/>
</dbReference>
<evidence type="ECO:0000256" key="3">
    <source>
        <dbReference type="ARBA" id="ARBA00049429"/>
    </source>
</evidence>
<dbReference type="EC" id="3.5.3.6" evidence="2"/>
<dbReference type="PANTHER" id="PTHR47271:SF2">
    <property type="entry name" value="ARGININE DEIMINASE"/>
    <property type="match status" value="1"/>
</dbReference>
<dbReference type="EMBL" id="CP084930">
    <property type="protein sequence ID" value="USI73409.1"/>
    <property type="molecule type" value="Genomic_DNA"/>
</dbReference>
<evidence type="ECO:0000256" key="1">
    <source>
        <dbReference type="ARBA" id="ARBA00005213"/>
    </source>
</evidence>
<dbReference type="SUPFAM" id="SSF55909">
    <property type="entry name" value="Pentein"/>
    <property type="match status" value="1"/>
</dbReference>
<proteinExistence type="predicted"/>
<keyword evidence="5" id="KW-1185">Reference proteome</keyword>
<accession>A0ABY4X8Y8</accession>
<dbReference type="Gene3D" id="3.75.10.10">
    <property type="entry name" value="L-arginine/glycine Amidinotransferase, Chain A"/>
    <property type="match status" value="1"/>
</dbReference>
<dbReference type="PANTHER" id="PTHR47271">
    <property type="entry name" value="ARGININE DEIMINASE"/>
    <property type="match status" value="1"/>
</dbReference>
<protein>
    <recommendedName>
        <fullName evidence="2">arginine deiminase</fullName>
        <ecNumber evidence="2">3.5.3.6</ecNumber>
    </recommendedName>
</protein>
<gene>
    <name evidence="4" type="ORF">LHA26_02710</name>
</gene>
<sequence length="319" mass="33382">MKVDFALAAAQADRAGPAVRWGVRSESDPLTDVLLVAPDHLAPVPCCSVTREKLRDGHRTDGDRARAQHRALVEALRRAGAMPRLIPGDPDCPDMAYARDAGLMTPWGLLPLAPGAPHRRREAALLADRVRALGVPVLPAIGEGRVEGGDISVFRDGLVLIGCSGERTDAAGAAAVARLFERHGWEALIYAFDPHFLHLDTQFAALSANRALACVDVLEDRFLATLAQRGIDLVPVSYKAARQLGCNILALGGGRVLATSGTGLAARLAPLGFAVEEVALDEFTSCGGGVHCLTLPLARVPGAALRAATVSGVRAGAAL</sequence>
<dbReference type="Proteomes" id="UP001056937">
    <property type="component" value="Chromosome 1"/>
</dbReference>
<comment type="pathway">
    <text evidence="1">Amino-acid degradation; L-arginine degradation via ADI pathway; carbamoyl phosphate from L-arginine: step 1/2.</text>
</comment>